<dbReference type="PANTHER" id="PTHR11439:SF463">
    <property type="entry name" value="REVERSE TRANSCRIPTASE TY1_COPIA-TYPE DOMAIN-CONTAINING PROTEIN"/>
    <property type="match status" value="1"/>
</dbReference>
<keyword evidence="1" id="KW-1185">Reference proteome</keyword>
<dbReference type="Proteomes" id="UP001515500">
    <property type="component" value="Chromosome 10"/>
</dbReference>
<evidence type="ECO:0000313" key="1">
    <source>
        <dbReference type="Proteomes" id="UP001515500"/>
    </source>
</evidence>
<name>A0AB40C262_DIOCR</name>
<organism evidence="1 2">
    <name type="scientific">Dioscorea cayennensis subsp. rotundata</name>
    <name type="common">White Guinea yam</name>
    <name type="synonym">Dioscorea rotundata</name>
    <dbReference type="NCBI Taxonomy" id="55577"/>
    <lineage>
        <taxon>Eukaryota</taxon>
        <taxon>Viridiplantae</taxon>
        <taxon>Streptophyta</taxon>
        <taxon>Embryophyta</taxon>
        <taxon>Tracheophyta</taxon>
        <taxon>Spermatophyta</taxon>
        <taxon>Magnoliopsida</taxon>
        <taxon>Liliopsida</taxon>
        <taxon>Dioscoreales</taxon>
        <taxon>Dioscoreaceae</taxon>
        <taxon>Dioscorea</taxon>
    </lineage>
</organism>
<dbReference type="RefSeq" id="XP_039133273.1">
    <property type="nucleotide sequence ID" value="XM_039277339.1"/>
</dbReference>
<evidence type="ECO:0000313" key="2">
    <source>
        <dbReference type="RefSeq" id="XP_039133273.1"/>
    </source>
</evidence>
<accession>A0AB40C262</accession>
<proteinExistence type="predicted"/>
<dbReference type="AlphaFoldDB" id="A0AB40C262"/>
<protein>
    <submittedName>
        <fullName evidence="2">Secreted RxLR effector protein 161-like</fullName>
    </submittedName>
</protein>
<reference evidence="2" key="1">
    <citation type="submission" date="2025-08" db="UniProtKB">
        <authorList>
            <consortium name="RefSeq"/>
        </authorList>
    </citation>
    <scope>IDENTIFICATION</scope>
</reference>
<dbReference type="PANTHER" id="PTHR11439">
    <property type="entry name" value="GAG-POL-RELATED RETROTRANSPOSON"/>
    <property type="match status" value="1"/>
</dbReference>
<dbReference type="CDD" id="cd09272">
    <property type="entry name" value="RNase_HI_RT_Ty1"/>
    <property type="match status" value="1"/>
</dbReference>
<dbReference type="GeneID" id="120270335"/>
<sequence>MYRSLVGKLLYLTHSRLDICFSVSYLSRFLNSPSNVHFTIAKRVVRYIAGTRNYGLWYSQGDGGKLEAYSDSNWGGSISDCKSSSGVLLGLGSSVVSWNSKKQEIVALSTIEAEYIAATSATCQIVWFRRVLQECGVQIKGATPL</sequence>
<gene>
    <name evidence="2" type="primary">LOC120270335</name>
</gene>